<keyword evidence="4" id="KW-0378">Hydrolase</keyword>
<dbReference type="SMART" id="SM00758">
    <property type="entry name" value="PA14"/>
    <property type="match status" value="1"/>
</dbReference>
<keyword evidence="2" id="KW-1133">Transmembrane helix</keyword>
<dbReference type="InterPro" id="IPR011013">
    <property type="entry name" value="Gal_mutarotase_sf_dom"/>
</dbReference>
<dbReference type="InterPro" id="IPR013780">
    <property type="entry name" value="Glyco_hydro_b"/>
</dbReference>
<feature type="transmembrane region" description="Helical" evidence="2">
    <location>
        <begin position="12"/>
        <end position="31"/>
    </location>
</feature>
<dbReference type="SUPFAM" id="SSF56988">
    <property type="entry name" value="Anthrax protective antigen"/>
    <property type="match status" value="1"/>
</dbReference>
<dbReference type="Pfam" id="PF17137">
    <property type="entry name" value="DUF5110"/>
    <property type="match status" value="1"/>
</dbReference>
<dbReference type="InterPro" id="IPR000322">
    <property type="entry name" value="Glyco_hydro_31_TIM"/>
</dbReference>
<evidence type="ECO:0000259" key="3">
    <source>
        <dbReference type="PROSITE" id="PS51820"/>
    </source>
</evidence>
<dbReference type="SUPFAM" id="SSF51011">
    <property type="entry name" value="Glycosyl hydrolase domain"/>
    <property type="match status" value="2"/>
</dbReference>
<dbReference type="Gene3D" id="3.20.20.80">
    <property type="entry name" value="Glycosidases"/>
    <property type="match status" value="1"/>
</dbReference>
<dbReference type="GO" id="GO:0030246">
    <property type="term" value="F:carbohydrate binding"/>
    <property type="evidence" value="ECO:0007669"/>
    <property type="project" value="InterPro"/>
</dbReference>
<organism evidence="4">
    <name type="scientific">hydrothermal vent metagenome</name>
    <dbReference type="NCBI Taxonomy" id="652676"/>
    <lineage>
        <taxon>unclassified sequences</taxon>
        <taxon>metagenomes</taxon>
        <taxon>ecological metagenomes</taxon>
    </lineage>
</organism>
<reference evidence="4" key="1">
    <citation type="submission" date="2018-06" db="EMBL/GenBank/DDBJ databases">
        <authorList>
            <person name="Zhirakovskaya E."/>
        </authorList>
    </citation>
    <scope>NUCLEOTIDE SEQUENCE</scope>
</reference>
<dbReference type="PANTHER" id="PTHR43863:SF2">
    <property type="entry name" value="MALTASE-GLUCOAMYLASE"/>
    <property type="match status" value="1"/>
</dbReference>
<accession>A0A3B1CI95</accession>
<dbReference type="InterPro" id="IPR025887">
    <property type="entry name" value="Glyco_hydro_31_N_dom"/>
</dbReference>
<dbReference type="CDD" id="cd14752">
    <property type="entry name" value="GH31_N"/>
    <property type="match status" value="1"/>
</dbReference>
<proteinExistence type="inferred from homology"/>
<protein>
    <submittedName>
        <fullName evidence="4">Alpha-xylosidase</fullName>
        <ecNumber evidence="4">3.2.1.177</ecNumber>
    </submittedName>
</protein>
<dbReference type="Pfam" id="PF21365">
    <property type="entry name" value="Glyco_hydro_31_3rd"/>
    <property type="match status" value="2"/>
</dbReference>
<dbReference type="SUPFAM" id="SSF74650">
    <property type="entry name" value="Galactose mutarotase-like"/>
    <property type="match status" value="1"/>
</dbReference>
<feature type="domain" description="PA14" evidence="3">
    <location>
        <begin position="644"/>
        <end position="786"/>
    </location>
</feature>
<dbReference type="GO" id="GO:0005975">
    <property type="term" value="P:carbohydrate metabolic process"/>
    <property type="evidence" value="ECO:0007669"/>
    <property type="project" value="InterPro"/>
</dbReference>
<evidence type="ECO:0000256" key="1">
    <source>
        <dbReference type="ARBA" id="ARBA00007806"/>
    </source>
</evidence>
<dbReference type="PANTHER" id="PTHR43863">
    <property type="entry name" value="HYDROLASE, PUTATIVE (AFU_ORTHOLOGUE AFUA_1G03140)-RELATED"/>
    <property type="match status" value="1"/>
</dbReference>
<dbReference type="CDD" id="cd06591">
    <property type="entry name" value="GH31_xylosidase_XylS"/>
    <property type="match status" value="1"/>
</dbReference>
<dbReference type="Gene3D" id="2.60.40.1180">
    <property type="entry name" value="Golgi alpha-mannosidase II"/>
    <property type="match status" value="2"/>
</dbReference>
<dbReference type="GO" id="GO:0061634">
    <property type="term" value="F:alpha-D-xyloside xylohydrolase"/>
    <property type="evidence" value="ECO:0007669"/>
    <property type="project" value="UniProtKB-EC"/>
</dbReference>
<dbReference type="Gene3D" id="3.90.182.10">
    <property type="entry name" value="Toxin - Anthrax Protective Antigen,domain 1"/>
    <property type="match status" value="1"/>
</dbReference>
<comment type="similarity">
    <text evidence="1">Belongs to the glycosyl hydrolase 31 family.</text>
</comment>
<dbReference type="EMBL" id="UOGD01000103">
    <property type="protein sequence ID" value="VAX18485.1"/>
    <property type="molecule type" value="Genomic_DNA"/>
</dbReference>
<dbReference type="EC" id="3.2.1.177" evidence="4"/>
<dbReference type="Gene3D" id="2.60.40.1760">
    <property type="entry name" value="glycosyl hydrolase (family 31)"/>
    <property type="match status" value="1"/>
</dbReference>
<dbReference type="Pfam" id="PF07691">
    <property type="entry name" value="PA14"/>
    <property type="match status" value="1"/>
</dbReference>
<sequence length="944" mass="108268">MLNTKSSIGQILITIAVIIILFQINLFASSYEKGKDYIIYPTGKGFIKLQVCADDIIRVVVSPVKDLHERESLMIIDYPDQNSKWKVSETKTDITIKTDKLTAQIDKSNNTVAFYDKSGVLLLKGSGQVFEPVTLNLKPIYYRIQQNFKFAPSEAIYGLGQHQDGVMNYRGHDVTLFQQNTVAAVPVLVSTKNYGIVWDNYSLTKFHDGDEGAYMYSRVGDAIDYYFIAGEDLDEVIAGYRLITGKVPMFGKWAYGYWQSKERYHNQDEIVGAVKEYRKRKLPLDNIVQDWMYWGELGWSALDFDRKKFPDPKGMIDTIHSYNTHIMISIWPNFATKTHVFKEMDSRGFTIRGQDNKSRGLYDAYNPDARNFYWKWLNKNFFSIGMDAWWMDATEPEVGGKTIMDQVATIESWQDNALGSMARYLLPYSLMTTKGVYENQRKVTDQKRVYILTRSAYAGQQRYAAVTWSGDIHAQWSVFRNQISAGLNFCMTGIPYWTTDIGAFIPDNPLGNRDNAYREIYLRWFQFGVFNPMFRSHGSGTAREIWNFGGENSWTYKPLKKFDNFRYRLLPYIYSMAWQVTSNDYTIMRALTFDFNSDENVYNIDNEYMFGPAFLVTPVTEKMYFERNYIGETIPATNLFDKDGKQGSLTAEFYNGTEFDTLVTVGNKSNLDINWNDGTSRPAGVHQHYYSIRLSGELLAPETGKYTFVTTSNDGIRILIDDKIVIENWTGHGVTIDMGDINLEANKKYKLTIEYFQLLGNAVTKLAWILPSVSKEIEAQKIPPTKSVDVYLPKSSNWIDFWRGSSFAGGQTIKVPAPIDEIPLLVRAGSILPMGPYLQYSNEKPADPIELRIYTGADAVFVLYEDENDNYNYEKGIYATIPIDWNEKEQTLTIGEREGEFPGMLKERTFNIVWVGEDHGVGVEPEVNVDKVIKYSGNKIIVRK</sequence>
<dbReference type="PROSITE" id="PS51820">
    <property type="entry name" value="PA14"/>
    <property type="match status" value="1"/>
</dbReference>
<dbReference type="AlphaFoldDB" id="A0A3B1CI95"/>
<dbReference type="InterPro" id="IPR037524">
    <property type="entry name" value="PA14/GLEYA"/>
</dbReference>
<dbReference type="SUPFAM" id="SSF51445">
    <property type="entry name" value="(Trans)glycosidases"/>
    <property type="match status" value="1"/>
</dbReference>
<dbReference type="InterPro" id="IPR033403">
    <property type="entry name" value="DUF5110"/>
</dbReference>
<dbReference type="InterPro" id="IPR048395">
    <property type="entry name" value="Glyco_hydro_31_C"/>
</dbReference>
<dbReference type="InterPro" id="IPR017853">
    <property type="entry name" value="GH"/>
</dbReference>
<keyword evidence="2" id="KW-0472">Membrane</keyword>
<evidence type="ECO:0000256" key="2">
    <source>
        <dbReference type="SAM" id="Phobius"/>
    </source>
</evidence>
<keyword evidence="2" id="KW-0812">Transmembrane</keyword>
<dbReference type="Pfam" id="PF13802">
    <property type="entry name" value="Gal_mutarotas_2"/>
    <property type="match status" value="1"/>
</dbReference>
<gene>
    <name evidence="4" type="ORF">MNBD_IGNAVI01-2533</name>
</gene>
<name>A0A3B1CI95_9ZZZZ</name>
<dbReference type="InterPro" id="IPR011658">
    <property type="entry name" value="PA14_dom"/>
</dbReference>
<dbReference type="InterPro" id="IPR051816">
    <property type="entry name" value="Glycosyl_Hydrolase_31"/>
</dbReference>
<dbReference type="Pfam" id="PF01055">
    <property type="entry name" value="Glyco_hydro_31_2nd"/>
    <property type="match status" value="1"/>
</dbReference>
<evidence type="ECO:0000313" key="4">
    <source>
        <dbReference type="EMBL" id="VAX18485.1"/>
    </source>
</evidence>
<keyword evidence="4" id="KW-0326">Glycosidase</keyword>